<evidence type="ECO:0000313" key="10">
    <source>
        <dbReference type="EMBL" id="MEQ2188100.1"/>
    </source>
</evidence>
<dbReference type="Proteomes" id="UP001476798">
    <property type="component" value="Unassembled WGS sequence"/>
</dbReference>
<reference evidence="10 11" key="1">
    <citation type="submission" date="2021-06" db="EMBL/GenBank/DDBJ databases">
        <authorList>
            <person name="Palmer J.M."/>
        </authorList>
    </citation>
    <scope>NUCLEOTIDE SEQUENCE [LARGE SCALE GENOMIC DNA]</scope>
    <source>
        <strain evidence="10 11">GA_2019</strain>
        <tissue evidence="10">Muscle</tissue>
    </source>
</reference>
<comment type="similarity">
    <text evidence="2 8">Belongs to the glycosyltransferase 92 family.</text>
</comment>
<keyword evidence="6" id="KW-1133">Transmembrane helix</keyword>
<name>A0ABV0PX58_9TELE</name>
<dbReference type="PANTHER" id="PTHR21461:SF52">
    <property type="entry name" value="GLYCOSYLTRANSFERASE FAMILY 92 PROTEIN"/>
    <property type="match status" value="1"/>
</dbReference>
<feature type="signal peptide" evidence="9">
    <location>
        <begin position="1"/>
        <end position="31"/>
    </location>
</feature>
<keyword evidence="4 8" id="KW-0808">Transferase</keyword>
<dbReference type="EMBL" id="JAHRIO010090669">
    <property type="protein sequence ID" value="MEQ2188100.1"/>
    <property type="molecule type" value="Genomic_DNA"/>
</dbReference>
<organism evidence="10 11">
    <name type="scientific">Goodea atripinnis</name>
    <dbReference type="NCBI Taxonomy" id="208336"/>
    <lineage>
        <taxon>Eukaryota</taxon>
        <taxon>Metazoa</taxon>
        <taxon>Chordata</taxon>
        <taxon>Craniata</taxon>
        <taxon>Vertebrata</taxon>
        <taxon>Euteleostomi</taxon>
        <taxon>Actinopterygii</taxon>
        <taxon>Neopterygii</taxon>
        <taxon>Teleostei</taxon>
        <taxon>Neoteleostei</taxon>
        <taxon>Acanthomorphata</taxon>
        <taxon>Ovalentaria</taxon>
        <taxon>Atherinomorphae</taxon>
        <taxon>Cyprinodontiformes</taxon>
        <taxon>Goodeidae</taxon>
        <taxon>Goodea</taxon>
    </lineage>
</organism>
<protein>
    <recommendedName>
        <fullName evidence="8">Glycosyltransferase family 92 protein</fullName>
        <ecNumber evidence="8">2.4.1.-</ecNumber>
    </recommendedName>
</protein>
<keyword evidence="3 8" id="KW-0328">Glycosyltransferase</keyword>
<sequence length="196" mass="21896">MFSTSSRFNSRLLPLLLVGVIAVVLRQETVSYRCILLCQKQQEHISDGVCHIHNDHFGFSYGTADIMCPVPSGCDKPSHVAVVSVNAKFEGTTPFLTMPNTVKHIQTAQLNSHDPPSKTQDNLHHSLPGLVEVIPRSMSRFLNVSRGWLPEHGSGDLHYFGQIPALNDCLYRSMYQSKYVALPDVDELILPQTVKR</sequence>
<dbReference type="InterPro" id="IPR008166">
    <property type="entry name" value="Glyco_transf_92"/>
</dbReference>
<feature type="chain" id="PRO_5047378699" description="Glycosyltransferase family 92 protein" evidence="9">
    <location>
        <begin position="32"/>
        <end position="196"/>
    </location>
</feature>
<keyword evidence="11" id="KW-1185">Reference proteome</keyword>
<dbReference type="EC" id="2.4.1.-" evidence="8"/>
<proteinExistence type="inferred from homology"/>
<keyword evidence="9" id="KW-0732">Signal</keyword>
<keyword evidence="5" id="KW-0812">Transmembrane</keyword>
<evidence type="ECO:0000256" key="7">
    <source>
        <dbReference type="ARBA" id="ARBA00023136"/>
    </source>
</evidence>
<evidence type="ECO:0000256" key="4">
    <source>
        <dbReference type="ARBA" id="ARBA00022679"/>
    </source>
</evidence>
<evidence type="ECO:0000313" key="11">
    <source>
        <dbReference type="Proteomes" id="UP001476798"/>
    </source>
</evidence>
<comment type="subcellular location">
    <subcellularLocation>
        <location evidence="1">Membrane</location>
        <topology evidence="1">Single-pass membrane protein</topology>
    </subcellularLocation>
</comment>
<comment type="caution">
    <text evidence="10">The sequence shown here is derived from an EMBL/GenBank/DDBJ whole genome shotgun (WGS) entry which is preliminary data.</text>
</comment>
<evidence type="ECO:0000256" key="5">
    <source>
        <dbReference type="ARBA" id="ARBA00022692"/>
    </source>
</evidence>
<evidence type="ECO:0000256" key="1">
    <source>
        <dbReference type="ARBA" id="ARBA00004167"/>
    </source>
</evidence>
<gene>
    <name evidence="10" type="ORF">GOODEAATRI_011528</name>
</gene>
<evidence type="ECO:0000256" key="9">
    <source>
        <dbReference type="SAM" id="SignalP"/>
    </source>
</evidence>
<keyword evidence="7" id="KW-0472">Membrane</keyword>
<evidence type="ECO:0000256" key="2">
    <source>
        <dbReference type="ARBA" id="ARBA00007647"/>
    </source>
</evidence>
<dbReference type="PANTHER" id="PTHR21461">
    <property type="entry name" value="GLYCOSYLTRANSFERASE FAMILY 92 PROTEIN"/>
    <property type="match status" value="1"/>
</dbReference>
<evidence type="ECO:0000256" key="8">
    <source>
        <dbReference type="RuleBase" id="RU366017"/>
    </source>
</evidence>
<evidence type="ECO:0000256" key="6">
    <source>
        <dbReference type="ARBA" id="ARBA00022989"/>
    </source>
</evidence>
<evidence type="ECO:0000256" key="3">
    <source>
        <dbReference type="ARBA" id="ARBA00022676"/>
    </source>
</evidence>
<dbReference type="Pfam" id="PF01697">
    <property type="entry name" value="Glyco_transf_92"/>
    <property type="match status" value="1"/>
</dbReference>
<accession>A0ABV0PX58</accession>